<dbReference type="InterPro" id="IPR029061">
    <property type="entry name" value="THDP-binding"/>
</dbReference>
<evidence type="ECO:0000313" key="7">
    <source>
        <dbReference type="Proteomes" id="UP000194153"/>
    </source>
</evidence>
<dbReference type="Gene3D" id="3.40.50.970">
    <property type="match status" value="1"/>
</dbReference>
<comment type="caution">
    <text evidence="6">The sequence shown here is derived from an EMBL/GenBank/DDBJ whole genome shotgun (WGS) entry which is preliminary data.</text>
</comment>
<comment type="function">
    <text evidence="4">The pyruvate dehydrogenase complex catalyzes the overall conversion of pyruvate to acetyl-CoA and CO(2). It contains multiple copies of three enzymatic components: pyruvate dehydrogenase (E1), dihydrolipoamide acetyltransferase (E2) and lipoamide dehydrogenase (E3).</text>
</comment>
<keyword evidence="3 4" id="KW-0786">Thiamine pyrophosphate</keyword>
<evidence type="ECO:0000313" key="6">
    <source>
        <dbReference type="EMBL" id="GAW67838.1"/>
    </source>
</evidence>
<dbReference type="Pfam" id="PF00676">
    <property type="entry name" value="E1_dh"/>
    <property type="match status" value="1"/>
</dbReference>
<keyword evidence="7" id="KW-1185">Reference proteome</keyword>
<accession>A0ABQ0ML66</accession>
<comment type="subunit">
    <text evidence="4">Heterodimer of an alpha and a beta chain.</text>
</comment>
<evidence type="ECO:0000256" key="2">
    <source>
        <dbReference type="ARBA" id="ARBA00023002"/>
    </source>
</evidence>
<dbReference type="SUPFAM" id="SSF52518">
    <property type="entry name" value="Thiamin diphosphate-binding fold (THDP-binding)"/>
    <property type="match status" value="1"/>
</dbReference>
<dbReference type="InterPro" id="IPR050771">
    <property type="entry name" value="Alpha-ketoacid_DH_E1_comp"/>
</dbReference>
<sequence length="361" mass="39422">MIATSAEGPSMPEEILATFQIKRLGVLNENGSADLSLMPELSGDEIWRMYQLMVLARCFDERAVSLQREGRLGTYPPIRGQEAAQVGSAFALKASDWVFPSFREMGAHLTLGYPIPQLLQYWGGDERAQKTPPDLNIFPFCVAVGSQIPHAVGAALAIRYRRDPAAVVVYFGDGATSKGDFHEAMNMAGVYQLPVVFICQNNQWAISVPLKGQTASASLAQKALGYGFEGVQVDGNDILAVYRATLNALEKARSGAGPTFLECLTYRMADHTTADDAGRYRSDEEVALWSRRDPILRLERFLAASGAWTPEQGRVVKEEAIALIDRAVGEMEAAPPPAPAELFDGVLATLTQRQAEQRKGR</sequence>
<dbReference type="InterPro" id="IPR001017">
    <property type="entry name" value="DH_E1"/>
</dbReference>
<dbReference type="Proteomes" id="UP000194153">
    <property type="component" value="Unassembled WGS sequence"/>
</dbReference>
<gene>
    <name evidence="6" type="ORF">GPEL0_01r3891</name>
</gene>
<dbReference type="CDD" id="cd02000">
    <property type="entry name" value="TPP_E1_PDC_ADC_BCADC"/>
    <property type="match status" value="1"/>
</dbReference>
<protein>
    <recommendedName>
        <fullName evidence="4">Pyruvate dehydrogenase E1 component subunit alpha</fullName>
        <ecNumber evidence="4">1.2.4.1</ecNumber>
    </recommendedName>
</protein>
<reference evidence="6 7" key="1">
    <citation type="submission" date="2017-04" db="EMBL/GenBank/DDBJ databases">
        <authorList>
            <consortium name="Geobacter pelophilus Genome Sequencing"/>
            <person name="Aoyagi T."/>
            <person name="Koike H."/>
            <person name="Hori T."/>
        </authorList>
    </citation>
    <scope>NUCLEOTIDE SEQUENCE [LARGE SCALE GENOMIC DNA]</scope>
    <source>
        <strain evidence="6 7">Drf2</strain>
    </source>
</reference>
<name>A0ABQ0ML66_9BACT</name>
<comment type="cofactor">
    <cofactor evidence="1 4">
        <name>thiamine diphosphate</name>
        <dbReference type="ChEBI" id="CHEBI:58937"/>
    </cofactor>
</comment>
<proteinExistence type="predicted"/>
<feature type="domain" description="Dehydrogenase E1 component" evidence="5">
    <location>
        <begin position="50"/>
        <end position="339"/>
    </location>
</feature>
<keyword evidence="4" id="KW-0670">Pyruvate</keyword>
<dbReference type="PANTHER" id="PTHR43380:SF1">
    <property type="entry name" value="2-OXOISOVALERATE DEHYDROGENASE SUBUNIT ALPHA, MITOCHONDRIAL"/>
    <property type="match status" value="1"/>
</dbReference>
<reference evidence="7" key="2">
    <citation type="submission" date="2017-05" db="EMBL/GenBank/DDBJ databases">
        <title>Draft genome sequence of Geobacter pelophilus, a iron(III)-reducing bacteria.</title>
        <authorList>
            <person name="Aoyagi T."/>
            <person name="Koike H."/>
            <person name="Morita T."/>
            <person name="Sato Y."/>
            <person name="Habe H."/>
            <person name="Hori T."/>
        </authorList>
    </citation>
    <scope>NUCLEOTIDE SEQUENCE [LARGE SCALE GENOMIC DNA]</scope>
    <source>
        <strain evidence="7">Drf2</strain>
    </source>
</reference>
<evidence type="ECO:0000256" key="4">
    <source>
        <dbReference type="RuleBase" id="RU366007"/>
    </source>
</evidence>
<dbReference type="NCBIfam" id="TIGR03181">
    <property type="entry name" value="PDH_E1_alph_x"/>
    <property type="match status" value="1"/>
</dbReference>
<dbReference type="InterPro" id="IPR017596">
    <property type="entry name" value="PdhA/BkdA"/>
</dbReference>
<evidence type="ECO:0000259" key="5">
    <source>
        <dbReference type="Pfam" id="PF00676"/>
    </source>
</evidence>
<comment type="catalytic activity">
    <reaction evidence="4">
        <text>N(6)-[(R)-lipoyl]-L-lysyl-[protein] + pyruvate + H(+) = N(6)-[(R)-S(8)-acetyldihydrolipoyl]-L-lysyl-[protein] + CO2</text>
        <dbReference type="Rhea" id="RHEA:19189"/>
        <dbReference type="Rhea" id="RHEA-COMP:10474"/>
        <dbReference type="Rhea" id="RHEA-COMP:10478"/>
        <dbReference type="ChEBI" id="CHEBI:15361"/>
        <dbReference type="ChEBI" id="CHEBI:15378"/>
        <dbReference type="ChEBI" id="CHEBI:16526"/>
        <dbReference type="ChEBI" id="CHEBI:83099"/>
        <dbReference type="ChEBI" id="CHEBI:83111"/>
        <dbReference type="EC" id="1.2.4.1"/>
    </reaction>
</comment>
<dbReference type="EMBL" id="BDQG01000001">
    <property type="protein sequence ID" value="GAW67838.1"/>
    <property type="molecule type" value="Genomic_DNA"/>
</dbReference>
<evidence type="ECO:0000256" key="1">
    <source>
        <dbReference type="ARBA" id="ARBA00001964"/>
    </source>
</evidence>
<organism evidence="6 7">
    <name type="scientific">Geoanaerobacter pelophilus</name>
    <dbReference type="NCBI Taxonomy" id="60036"/>
    <lineage>
        <taxon>Bacteria</taxon>
        <taxon>Pseudomonadati</taxon>
        <taxon>Thermodesulfobacteriota</taxon>
        <taxon>Desulfuromonadia</taxon>
        <taxon>Geobacterales</taxon>
        <taxon>Geobacteraceae</taxon>
        <taxon>Geoanaerobacter</taxon>
    </lineage>
</organism>
<keyword evidence="2 4" id="KW-0560">Oxidoreductase</keyword>
<evidence type="ECO:0000256" key="3">
    <source>
        <dbReference type="ARBA" id="ARBA00023052"/>
    </source>
</evidence>
<dbReference type="PANTHER" id="PTHR43380">
    <property type="entry name" value="2-OXOISOVALERATE DEHYDROGENASE SUBUNIT ALPHA, MITOCHONDRIAL"/>
    <property type="match status" value="1"/>
</dbReference>
<dbReference type="EC" id="1.2.4.1" evidence="4"/>